<dbReference type="SMART" id="SM00344">
    <property type="entry name" value="HTH_ASNC"/>
    <property type="match status" value="1"/>
</dbReference>
<dbReference type="InterPro" id="IPR019887">
    <property type="entry name" value="Tscrpt_reg_AsnC/Lrp_C"/>
</dbReference>
<dbReference type="PANTHER" id="PTHR30154:SF34">
    <property type="entry name" value="TRANSCRIPTIONAL REGULATOR AZLB"/>
    <property type="match status" value="1"/>
</dbReference>
<dbReference type="InterPro" id="IPR036388">
    <property type="entry name" value="WH-like_DNA-bd_sf"/>
</dbReference>
<proteinExistence type="predicted"/>
<evidence type="ECO:0000313" key="3">
    <source>
        <dbReference type="Proteomes" id="UP000531840"/>
    </source>
</evidence>
<feature type="domain" description="Transcription regulator AsnC/Lrp ligand binding" evidence="1">
    <location>
        <begin position="67"/>
        <end position="140"/>
    </location>
</feature>
<dbReference type="Pfam" id="PF01037">
    <property type="entry name" value="AsnC_trans_reg"/>
    <property type="match status" value="1"/>
</dbReference>
<dbReference type="EMBL" id="JACBYF010000019">
    <property type="protein sequence ID" value="NYS47957.1"/>
    <property type="molecule type" value="Genomic_DNA"/>
</dbReference>
<dbReference type="Gene3D" id="3.30.70.920">
    <property type="match status" value="1"/>
</dbReference>
<sequence>MLLKNKILELLEKDSKISSQDISAILNEDINLIEKSICELEADKVICGYHTLINWEKTDNQNVSAIIELKVNPQKGHGFDKIAEKIYIFSEVESVYLMSGSYDLLVQLRKAPMREIANFVSSKLSVIDEVQATSTHVILKKYKDHGTLYVDDKNDKRQVITP</sequence>
<dbReference type="InterPro" id="IPR019888">
    <property type="entry name" value="Tscrpt_reg_AsnC-like"/>
</dbReference>
<protein>
    <submittedName>
        <fullName evidence="2">Lrp/AsnC family transcriptional regulator</fullName>
    </submittedName>
</protein>
<gene>
    <name evidence="2" type="ORF">HZY85_07210</name>
</gene>
<name>A0ABX2SZZ5_9BACL</name>
<evidence type="ECO:0000259" key="1">
    <source>
        <dbReference type="Pfam" id="PF01037"/>
    </source>
</evidence>
<organism evidence="2 3">
    <name type="scientific">Gemelliphila palaticanis</name>
    <dbReference type="NCBI Taxonomy" id="81950"/>
    <lineage>
        <taxon>Bacteria</taxon>
        <taxon>Bacillati</taxon>
        <taxon>Bacillota</taxon>
        <taxon>Bacilli</taxon>
        <taxon>Bacillales</taxon>
        <taxon>Gemellaceae</taxon>
        <taxon>Gemelliphila</taxon>
    </lineage>
</organism>
<dbReference type="Proteomes" id="UP000531840">
    <property type="component" value="Unassembled WGS sequence"/>
</dbReference>
<dbReference type="SUPFAM" id="SSF54909">
    <property type="entry name" value="Dimeric alpha+beta barrel"/>
    <property type="match status" value="1"/>
</dbReference>
<accession>A0ABX2SZZ5</accession>
<dbReference type="RefSeq" id="WP_179941740.1">
    <property type="nucleotide sequence ID" value="NZ_JACBYF010000019.1"/>
</dbReference>
<reference evidence="2 3" key="1">
    <citation type="submission" date="2020-07" db="EMBL/GenBank/DDBJ databases">
        <title>MOT database genomes.</title>
        <authorList>
            <person name="Joseph S."/>
            <person name="Aduse-Opoku J."/>
            <person name="Hashim A."/>
            <person name="Wade W."/>
            <person name="Curtis M."/>
        </authorList>
    </citation>
    <scope>NUCLEOTIDE SEQUENCE [LARGE SCALE GENOMIC DNA]</scope>
    <source>
        <strain evidence="2 3">CIP 106318</strain>
    </source>
</reference>
<dbReference type="InterPro" id="IPR011008">
    <property type="entry name" value="Dimeric_a/b-barrel"/>
</dbReference>
<comment type="caution">
    <text evidence="2">The sequence shown here is derived from an EMBL/GenBank/DDBJ whole genome shotgun (WGS) entry which is preliminary data.</text>
</comment>
<dbReference type="Gene3D" id="1.10.10.10">
    <property type="entry name" value="Winged helix-like DNA-binding domain superfamily/Winged helix DNA-binding domain"/>
    <property type="match status" value="1"/>
</dbReference>
<dbReference type="PANTHER" id="PTHR30154">
    <property type="entry name" value="LEUCINE-RESPONSIVE REGULATORY PROTEIN"/>
    <property type="match status" value="1"/>
</dbReference>
<keyword evidence="3" id="KW-1185">Reference proteome</keyword>
<evidence type="ECO:0000313" key="2">
    <source>
        <dbReference type="EMBL" id="NYS47957.1"/>
    </source>
</evidence>